<name>A0A5M9K0X3_MONFR</name>
<evidence type="ECO:0000256" key="1">
    <source>
        <dbReference type="SAM" id="MobiDB-lite"/>
    </source>
</evidence>
<accession>A0A5M9K0X3</accession>
<reference evidence="2 3" key="1">
    <citation type="submission" date="2019-06" db="EMBL/GenBank/DDBJ databases">
        <title>Genome Sequence of the Brown Rot Fungal Pathogen Monilinia fructicola.</title>
        <authorList>
            <person name="De Miccolis Angelini R.M."/>
            <person name="Landi L."/>
            <person name="Abate D."/>
            <person name="Pollastro S."/>
            <person name="Romanazzi G."/>
            <person name="Faretra F."/>
        </authorList>
    </citation>
    <scope>NUCLEOTIDE SEQUENCE [LARGE SCALE GENOMIC DNA]</scope>
    <source>
        <strain evidence="2 3">Mfrc123</strain>
    </source>
</reference>
<feature type="compositionally biased region" description="Low complexity" evidence="1">
    <location>
        <begin position="52"/>
        <end position="62"/>
    </location>
</feature>
<dbReference type="EMBL" id="VICG01000003">
    <property type="protein sequence ID" value="KAA8574527.1"/>
    <property type="molecule type" value="Genomic_DNA"/>
</dbReference>
<comment type="caution">
    <text evidence="2">The sequence shown here is derived from an EMBL/GenBank/DDBJ whole genome shotgun (WGS) entry which is preliminary data.</text>
</comment>
<sequence>MILVGRRGTAFPRIPFASLLSLPLHLQRITKNHHHHHHQQQQTTTNSTCAESSSPLISPSLSAPQPFDTSYGMGFRGTNSRWDQSGHKPTVKMSVLYDESAVCILLFPFPSLFPSMAPSPFRLRVRVMKARDQYVRVVEIRRKVDSPPPAHRNYYTS</sequence>
<gene>
    <name evidence="2" type="ORF">EYC84_005981</name>
</gene>
<dbReference type="AlphaFoldDB" id="A0A5M9K0X3"/>
<organism evidence="2 3">
    <name type="scientific">Monilinia fructicola</name>
    <name type="common">Brown rot fungus</name>
    <name type="synonym">Ciboria fructicola</name>
    <dbReference type="NCBI Taxonomy" id="38448"/>
    <lineage>
        <taxon>Eukaryota</taxon>
        <taxon>Fungi</taxon>
        <taxon>Dikarya</taxon>
        <taxon>Ascomycota</taxon>
        <taxon>Pezizomycotina</taxon>
        <taxon>Leotiomycetes</taxon>
        <taxon>Helotiales</taxon>
        <taxon>Sclerotiniaceae</taxon>
        <taxon>Monilinia</taxon>
    </lineage>
</organism>
<protein>
    <submittedName>
        <fullName evidence="2">Uncharacterized protein</fullName>
    </submittedName>
</protein>
<feature type="region of interest" description="Disordered" evidence="1">
    <location>
        <begin position="31"/>
        <end position="64"/>
    </location>
</feature>
<keyword evidence="3" id="KW-1185">Reference proteome</keyword>
<evidence type="ECO:0000313" key="3">
    <source>
        <dbReference type="Proteomes" id="UP000322873"/>
    </source>
</evidence>
<evidence type="ECO:0000313" key="2">
    <source>
        <dbReference type="EMBL" id="KAA8574527.1"/>
    </source>
</evidence>
<proteinExistence type="predicted"/>
<dbReference type="Proteomes" id="UP000322873">
    <property type="component" value="Unassembled WGS sequence"/>
</dbReference>